<proteinExistence type="predicted"/>
<dbReference type="EnsemblPlants" id="KEH20346">
    <property type="protein sequence ID" value="KEH20346"/>
    <property type="gene ID" value="MTR_8g073255"/>
</dbReference>
<evidence type="ECO:0000313" key="2">
    <source>
        <dbReference type="EnsemblPlants" id="KEH20346"/>
    </source>
</evidence>
<reference evidence="1 3" key="2">
    <citation type="journal article" date="2014" name="BMC Genomics">
        <title>An improved genome release (version Mt4.0) for the model legume Medicago truncatula.</title>
        <authorList>
            <person name="Tang H."/>
            <person name="Krishnakumar V."/>
            <person name="Bidwell S."/>
            <person name="Rosen B."/>
            <person name="Chan A."/>
            <person name="Zhou S."/>
            <person name="Gentzbittel L."/>
            <person name="Childs K.L."/>
            <person name="Yandell M."/>
            <person name="Gundlach H."/>
            <person name="Mayer K.F."/>
            <person name="Schwartz D.C."/>
            <person name="Town C.D."/>
        </authorList>
    </citation>
    <scope>GENOME REANNOTATION</scope>
    <source>
        <strain evidence="1">A17</strain>
        <strain evidence="2 3">cv. Jemalong A17</strain>
    </source>
</reference>
<evidence type="ECO:0000313" key="1">
    <source>
        <dbReference type="EMBL" id="KEH20346.1"/>
    </source>
</evidence>
<dbReference type="EMBL" id="CM001224">
    <property type="protein sequence ID" value="KEH20346.1"/>
    <property type="molecule type" value="Genomic_DNA"/>
</dbReference>
<reference evidence="1 3" key="1">
    <citation type="journal article" date="2011" name="Nature">
        <title>The Medicago genome provides insight into the evolution of rhizobial symbioses.</title>
        <authorList>
            <person name="Young N.D."/>
            <person name="Debelle F."/>
            <person name="Oldroyd G.E."/>
            <person name="Geurts R."/>
            <person name="Cannon S.B."/>
            <person name="Udvardi M.K."/>
            <person name="Benedito V.A."/>
            <person name="Mayer K.F."/>
            <person name="Gouzy J."/>
            <person name="Schoof H."/>
            <person name="Van de Peer Y."/>
            <person name="Proost S."/>
            <person name="Cook D.R."/>
            <person name="Meyers B.C."/>
            <person name="Spannagl M."/>
            <person name="Cheung F."/>
            <person name="De Mita S."/>
            <person name="Krishnakumar V."/>
            <person name="Gundlach H."/>
            <person name="Zhou S."/>
            <person name="Mudge J."/>
            <person name="Bharti A.K."/>
            <person name="Murray J.D."/>
            <person name="Naoumkina M.A."/>
            <person name="Rosen B."/>
            <person name="Silverstein K.A."/>
            <person name="Tang H."/>
            <person name="Rombauts S."/>
            <person name="Zhao P.X."/>
            <person name="Zhou P."/>
            <person name="Barbe V."/>
            <person name="Bardou P."/>
            <person name="Bechner M."/>
            <person name="Bellec A."/>
            <person name="Berger A."/>
            <person name="Berges H."/>
            <person name="Bidwell S."/>
            <person name="Bisseling T."/>
            <person name="Choisne N."/>
            <person name="Couloux A."/>
            <person name="Denny R."/>
            <person name="Deshpande S."/>
            <person name="Dai X."/>
            <person name="Doyle J.J."/>
            <person name="Dudez A.M."/>
            <person name="Farmer A.D."/>
            <person name="Fouteau S."/>
            <person name="Franken C."/>
            <person name="Gibelin C."/>
            <person name="Gish J."/>
            <person name="Goldstein S."/>
            <person name="Gonzalez A.J."/>
            <person name="Green P.J."/>
            <person name="Hallab A."/>
            <person name="Hartog M."/>
            <person name="Hua A."/>
            <person name="Humphray S.J."/>
            <person name="Jeong D.H."/>
            <person name="Jing Y."/>
            <person name="Jocker A."/>
            <person name="Kenton S.M."/>
            <person name="Kim D.J."/>
            <person name="Klee K."/>
            <person name="Lai H."/>
            <person name="Lang C."/>
            <person name="Lin S."/>
            <person name="Macmil S.L."/>
            <person name="Magdelenat G."/>
            <person name="Matthews L."/>
            <person name="McCorrison J."/>
            <person name="Monaghan E.L."/>
            <person name="Mun J.H."/>
            <person name="Najar F.Z."/>
            <person name="Nicholson C."/>
            <person name="Noirot C."/>
            <person name="O'Bleness M."/>
            <person name="Paule C.R."/>
            <person name="Poulain J."/>
            <person name="Prion F."/>
            <person name="Qin B."/>
            <person name="Qu C."/>
            <person name="Retzel E.F."/>
            <person name="Riddle C."/>
            <person name="Sallet E."/>
            <person name="Samain S."/>
            <person name="Samson N."/>
            <person name="Sanders I."/>
            <person name="Saurat O."/>
            <person name="Scarpelli C."/>
            <person name="Schiex T."/>
            <person name="Segurens B."/>
            <person name="Severin A.J."/>
            <person name="Sherrier D.J."/>
            <person name="Shi R."/>
            <person name="Sims S."/>
            <person name="Singer S.R."/>
            <person name="Sinharoy S."/>
            <person name="Sterck L."/>
            <person name="Viollet A."/>
            <person name="Wang B.B."/>
            <person name="Wang K."/>
            <person name="Wang M."/>
            <person name="Wang X."/>
            <person name="Warfsmann J."/>
            <person name="Weissenbach J."/>
            <person name="White D.D."/>
            <person name="White J.D."/>
            <person name="Wiley G.B."/>
            <person name="Wincker P."/>
            <person name="Xing Y."/>
            <person name="Yang L."/>
            <person name="Yao Z."/>
            <person name="Ying F."/>
            <person name="Zhai J."/>
            <person name="Zhou L."/>
            <person name="Zuber A."/>
            <person name="Denarie J."/>
            <person name="Dixon R.A."/>
            <person name="May G.D."/>
            <person name="Schwartz D.C."/>
            <person name="Rogers J."/>
            <person name="Quetier F."/>
            <person name="Town C.D."/>
            <person name="Roe B.A."/>
        </authorList>
    </citation>
    <scope>NUCLEOTIDE SEQUENCE [LARGE SCALE GENOMIC DNA]</scope>
    <source>
        <strain evidence="1">A17</strain>
        <strain evidence="2 3">cv. Jemalong A17</strain>
    </source>
</reference>
<name>A0A072TT70_MEDTR</name>
<dbReference type="Proteomes" id="UP000002051">
    <property type="component" value="Chromosome 8"/>
</dbReference>
<dbReference type="PaxDb" id="3880-AES90383"/>
<reference evidence="2" key="3">
    <citation type="submission" date="2015-04" db="UniProtKB">
        <authorList>
            <consortium name="EnsemblPlants"/>
        </authorList>
    </citation>
    <scope>IDENTIFICATION</scope>
    <source>
        <strain evidence="2">cv. Jemalong A17</strain>
    </source>
</reference>
<protein>
    <submittedName>
        <fullName evidence="1 2">Uncharacterized protein</fullName>
    </submittedName>
</protein>
<dbReference type="AlphaFoldDB" id="A0A072TT70"/>
<gene>
    <name evidence="1" type="ordered locus">MTR_8g073255</name>
</gene>
<organism evidence="1 3">
    <name type="scientific">Medicago truncatula</name>
    <name type="common">Barrel medic</name>
    <name type="synonym">Medicago tribuloides</name>
    <dbReference type="NCBI Taxonomy" id="3880"/>
    <lineage>
        <taxon>Eukaryota</taxon>
        <taxon>Viridiplantae</taxon>
        <taxon>Streptophyta</taxon>
        <taxon>Embryophyta</taxon>
        <taxon>Tracheophyta</taxon>
        <taxon>Spermatophyta</taxon>
        <taxon>Magnoliopsida</taxon>
        <taxon>eudicotyledons</taxon>
        <taxon>Gunneridae</taxon>
        <taxon>Pentapetalae</taxon>
        <taxon>rosids</taxon>
        <taxon>fabids</taxon>
        <taxon>Fabales</taxon>
        <taxon>Fabaceae</taxon>
        <taxon>Papilionoideae</taxon>
        <taxon>50 kb inversion clade</taxon>
        <taxon>NPAAA clade</taxon>
        <taxon>Hologalegina</taxon>
        <taxon>IRL clade</taxon>
        <taxon>Trifolieae</taxon>
        <taxon>Medicago</taxon>
    </lineage>
</organism>
<keyword evidence="3" id="KW-1185">Reference proteome</keyword>
<evidence type="ECO:0000313" key="3">
    <source>
        <dbReference type="Proteomes" id="UP000002051"/>
    </source>
</evidence>
<dbReference type="HOGENOM" id="CLU_2444254_0_0_1"/>
<accession>A0A072TT70</accession>
<sequence>MDENEKTKKPLPLGVRDYLPRTFQRAFNFVCREPFVGEDHSHFVNIILPRRKFSQLWILAVGKVTQNWFLKLPKSGAEGVKLGPDFASRK</sequence>